<feature type="transmembrane region" description="Helical" evidence="2">
    <location>
        <begin position="206"/>
        <end position="224"/>
    </location>
</feature>
<feature type="transmembrane region" description="Helical" evidence="2">
    <location>
        <begin position="152"/>
        <end position="176"/>
    </location>
</feature>
<feature type="compositionally biased region" description="Polar residues" evidence="1">
    <location>
        <begin position="1"/>
        <end position="10"/>
    </location>
</feature>
<name>A0ABU8TAG2_9PSEU</name>
<keyword evidence="2" id="KW-0812">Transmembrane</keyword>
<organism evidence="3 4">
    <name type="scientific">Pseudonocardia spirodelae</name>
    <dbReference type="NCBI Taxonomy" id="3133431"/>
    <lineage>
        <taxon>Bacteria</taxon>
        <taxon>Bacillati</taxon>
        <taxon>Actinomycetota</taxon>
        <taxon>Actinomycetes</taxon>
        <taxon>Pseudonocardiales</taxon>
        <taxon>Pseudonocardiaceae</taxon>
        <taxon>Pseudonocardia</taxon>
    </lineage>
</organism>
<protein>
    <recommendedName>
        <fullName evidence="5">DUF4064 domain-containing protein</fullName>
    </recommendedName>
</protein>
<feature type="transmembrane region" description="Helical" evidence="2">
    <location>
        <begin position="183"/>
        <end position="200"/>
    </location>
</feature>
<sequence>MSNDPGQQGAPQYYRPGPSTGRYPQYPQNPFPDGWSAGAAPVYPQQPAPPAPPQQDRPGPDRNPAAGDAAGGWGPPPAGLGDAPQGRTARPRQMVTALVALLAAGLPFVVMGIGAMFATINDAVLNDTGIPRAEIDAALAQTGLTMDQLTQFVRVMGGVFLVLALVWIALAVVAFLGAAGARIALAVLAVLYGATLLLMMAATIPLFAVLVVGLAATGVVLLFGRPASEWYATRKLGAASRS</sequence>
<evidence type="ECO:0000313" key="4">
    <source>
        <dbReference type="Proteomes" id="UP001364211"/>
    </source>
</evidence>
<keyword evidence="2" id="KW-0472">Membrane</keyword>
<gene>
    <name evidence="3" type="ORF">WJX68_16745</name>
</gene>
<accession>A0ABU8TAG2</accession>
<dbReference type="RefSeq" id="WP_340291898.1">
    <property type="nucleotide sequence ID" value="NZ_JBBJUP010000013.1"/>
</dbReference>
<evidence type="ECO:0000313" key="3">
    <source>
        <dbReference type="EMBL" id="MEJ8280593.1"/>
    </source>
</evidence>
<dbReference type="EMBL" id="JBBJUP010000013">
    <property type="protein sequence ID" value="MEJ8280593.1"/>
    <property type="molecule type" value="Genomic_DNA"/>
</dbReference>
<evidence type="ECO:0000256" key="2">
    <source>
        <dbReference type="SAM" id="Phobius"/>
    </source>
</evidence>
<feature type="transmembrane region" description="Helical" evidence="2">
    <location>
        <begin position="95"/>
        <end position="118"/>
    </location>
</feature>
<evidence type="ECO:0008006" key="5">
    <source>
        <dbReference type="Google" id="ProtNLM"/>
    </source>
</evidence>
<reference evidence="3 4" key="1">
    <citation type="submission" date="2024-03" db="EMBL/GenBank/DDBJ databases">
        <title>Draft genome sequence of Pseudonocardia sp. DW16-2.</title>
        <authorList>
            <person name="Duangmal K."/>
        </authorList>
    </citation>
    <scope>NUCLEOTIDE SEQUENCE [LARGE SCALE GENOMIC DNA]</scope>
    <source>
        <strain evidence="3 4">DW16-2</strain>
    </source>
</reference>
<feature type="region of interest" description="Disordered" evidence="1">
    <location>
        <begin position="1"/>
        <end position="89"/>
    </location>
</feature>
<dbReference type="Proteomes" id="UP001364211">
    <property type="component" value="Unassembled WGS sequence"/>
</dbReference>
<keyword evidence="4" id="KW-1185">Reference proteome</keyword>
<proteinExistence type="predicted"/>
<comment type="caution">
    <text evidence="3">The sequence shown here is derived from an EMBL/GenBank/DDBJ whole genome shotgun (WGS) entry which is preliminary data.</text>
</comment>
<feature type="compositionally biased region" description="Low complexity" evidence="1">
    <location>
        <begin position="56"/>
        <end position="68"/>
    </location>
</feature>
<evidence type="ECO:0000256" key="1">
    <source>
        <dbReference type="SAM" id="MobiDB-lite"/>
    </source>
</evidence>
<feature type="compositionally biased region" description="Pro residues" evidence="1">
    <location>
        <begin position="44"/>
        <end position="55"/>
    </location>
</feature>
<keyword evidence="2" id="KW-1133">Transmembrane helix</keyword>